<feature type="DNA-binding region" description="H-T-H motif" evidence="2">
    <location>
        <begin position="31"/>
        <end position="50"/>
    </location>
</feature>
<sequence length="182" mass="20103">MSPRMSAAERREQVIKAAMAEFARRGFEGTSTTAIAGRVGVSQPYLFRLFPSKHAIVLAAVERCFDVMEAEMRDAAGGLYGDEAFAAMGTRYREMLVGDHAALQFQLQIYAAALEDEAIREVGERRWAGLWKMIGEISGGDPQRVTDFVAYGMLLNVLTAFGIPVTFGATAESLRDWARDRQ</sequence>
<evidence type="ECO:0000256" key="2">
    <source>
        <dbReference type="PROSITE-ProRule" id="PRU00335"/>
    </source>
</evidence>
<feature type="domain" description="HTH tetR-type" evidence="3">
    <location>
        <begin position="8"/>
        <end position="68"/>
    </location>
</feature>
<dbReference type="SUPFAM" id="SSF46689">
    <property type="entry name" value="Homeodomain-like"/>
    <property type="match status" value="1"/>
</dbReference>
<dbReference type="InterPro" id="IPR001647">
    <property type="entry name" value="HTH_TetR"/>
</dbReference>
<name>A0ABS7FXH7_9ACTN</name>
<dbReference type="Gene3D" id="1.10.357.10">
    <property type="entry name" value="Tetracycline Repressor, domain 2"/>
    <property type="match status" value="1"/>
</dbReference>
<dbReference type="RefSeq" id="WP_220168355.1">
    <property type="nucleotide sequence ID" value="NZ_JAIBOA010000014.1"/>
</dbReference>
<evidence type="ECO:0000313" key="4">
    <source>
        <dbReference type="EMBL" id="MBW8485136.1"/>
    </source>
</evidence>
<dbReference type="PANTHER" id="PTHR30055">
    <property type="entry name" value="HTH-TYPE TRANSCRIPTIONAL REGULATOR RUTR"/>
    <property type="match status" value="1"/>
</dbReference>
<dbReference type="InterPro" id="IPR009057">
    <property type="entry name" value="Homeodomain-like_sf"/>
</dbReference>
<dbReference type="PRINTS" id="PR00455">
    <property type="entry name" value="HTHTETR"/>
</dbReference>
<dbReference type="Pfam" id="PF00440">
    <property type="entry name" value="TetR_N"/>
    <property type="match status" value="1"/>
</dbReference>
<reference evidence="4 5" key="1">
    <citation type="submission" date="2021-07" db="EMBL/GenBank/DDBJ databases">
        <title>Actinomadura sp. PM05-2 isolated from lichen.</title>
        <authorList>
            <person name="Somphong A."/>
            <person name="Phongsopitanun W."/>
            <person name="Tanasupawat S."/>
            <person name="Peongsungnone V."/>
        </authorList>
    </citation>
    <scope>NUCLEOTIDE SEQUENCE [LARGE SCALE GENOMIC DNA]</scope>
    <source>
        <strain evidence="4 5">PM05-2</strain>
    </source>
</reference>
<keyword evidence="5" id="KW-1185">Reference proteome</keyword>
<accession>A0ABS7FXH7</accession>
<comment type="caution">
    <text evidence="4">The sequence shown here is derived from an EMBL/GenBank/DDBJ whole genome shotgun (WGS) entry which is preliminary data.</text>
</comment>
<keyword evidence="1 2" id="KW-0238">DNA-binding</keyword>
<organism evidence="4 5">
    <name type="scientific">Actinomadura parmotrematis</name>
    <dbReference type="NCBI Taxonomy" id="2864039"/>
    <lineage>
        <taxon>Bacteria</taxon>
        <taxon>Bacillati</taxon>
        <taxon>Actinomycetota</taxon>
        <taxon>Actinomycetes</taxon>
        <taxon>Streptosporangiales</taxon>
        <taxon>Thermomonosporaceae</taxon>
        <taxon>Actinomadura</taxon>
    </lineage>
</organism>
<dbReference type="PANTHER" id="PTHR30055:SF146">
    <property type="entry name" value="HTH-TYPE TRANSCRIPTIONAL DUAL REGULATOR CECR"/>
    <property type="match status" value="1"/>
</dbReference>
<dbReference type="PROSITE" id="PS50977">
    <property type="entry name" value="HTH_TETR_2"/>
    <property type="match status" value="1"/>
</dbReference>
<evidence type="ECO:0000259" key="3">
    <source>
        <dbReference type="PROSITE" id="PS50977"/>
    </source>
</evidence>
<proteinExistence type="predicted"/>
<protein>
    <submittedName>
        <fullName evidence="4">TetR/AcrR family transcriptional regulator</fullName>
    </submittedName>
</protein>
<dbReference type="EMBL" id="JAIBOA010000014">
    <property type="protein sequence ID" value="MBW8485136.1"/>
    <property type="molecule type" value="Genomic_DNA"/>
</dbReference>
<evidence type="ECO:0000256" key="1">
    <source>
        <dbReference type="ARBA" id="ARBA00023125"/>
    </source>
</evidence>
<evidence type="ECO:0000313" key="5">
    <source>
        <dbReference type="Proteomes" id="UP000774570"/>
    </source>
</evidence>
<dbReference type="InterPro" id="IPR050109">
    <property type="entry name" value="HTH-type_TetR-like_transc_reg"/>
</dbReference>
<gene>
    <name evidence="4" type="ORF">K1Y72_22335</name>
</gene>
<dbReference type="Proteomes" id="UP000774570">
    <property type="component" value="Unassembled WGS sequence"/>
</dbReference>